<dbReference type="GO" id="GO:0008234">
    <property type="term" value="F:cysteine-type peptidase activity"/>
    <property type="evidence" value="ECO:0007669"/>
    <property type="project" value="UniProtKB-KW"/>
</dbReference>
<reference evidence="10 11" key="1">
    <citation type="journal article" date="2020" name="Nat. Food">
        <title>A phased Vanilla planifolia genome enables genetic improvement of flavour and production.</title>
        <authorList>
            <person name="Hasing T."/>
            <person name="Tang H."/>
            <person name="Brym M."/>
            <person name="Khazi F."/>
            <person name="Huang T."/>
            <person name="Chambers A.H."/>
        </authorList>
    </citation>
    <scope>NUCLEOTIDE SEQUENCE [LARGE SCALE GENOMIC DNA]</scope>
    <source>
        <tissue evidence="10">Leaf</tissue>
    </source>
</reference>
<dbReference type="OrthoDB" id="10253408at2759"/>
<evidence type="ECO:0000256" key="1">
    <source>
        <dbReference type="ARBA" id="ARBA00008455"/>
    </source>
</evidence>
<dbReference type="InterPro" id="IPR013128">
    <property type="entry name" value="Peptidase_C1A"/>
</dbReference>
<dbReference type="Pfam" id="PF08246">
    <property type="entry name" value="Inhibitor_I29"/>
    <property type="match status" value="1"/>
</dbReference>
<name>A0A835VLQ4_VANPL</name>
<dbReference type="SMART" id="SM00645">
    <property type="entry name" value="Pept_C1"/>
    <property type="match status" value="1"/>
</dbReference>
<dbReference type="Pfam" id="PF00112">
    <property type="entry name" value="Peptidase_C1"/>
    <property type="match status" value="1"/>
</dbReference>
<evidence type="ECO:0000256" key="2">
    <source>
        <dbReference type="ARBA" id="ARBA00022670"/>
    </source>
</evidence>
<dbReference type="PANTHER" id="PTHR12411">
    <property type="entry name" value="CYSTEINE PROTEASE FAMILY C1-RELATED"/>
    <property type="match status" value="1"/>
</dbReference>
<proteinExistence type="inferred from homology"/>
<dbReference type="PROSITE" id="PS00139">
    <property type="entry name" value="THIOL_PROTEASE_CYS"/>
    <property type="match status" value="1"/>
</dbReference>
<feature type="region of interest" description="Disordered" evidence="7">
    <location>
        <begin position="44"/>
        <end position="69"/>
    </location>
</feature>
<dbReference type="InterPro" id="IPR025660">
    <property type="entry name" value="Pept_his_AS"/>
</dbReference>
<dbReference type="Proteomes" id="UP000639772">
    <property type="component" value="Chromosome 1"/>
</dbReference>
<dbReference type="SMART" id="SM00848">
    <property type="entry name" value="Inhibitor_I29"/>
    <property type="match status" value="1"/>
</dbReference>
<dbReference type="InterPro" id="IPR000668">
    <property type="entry name" value="Peptidase_C1A_C"/>
</dbReference>
<dbReference type="AlphaFoldDB" id="A0A835VLQ4"/>
<keyword evidence="4" id="KW-0378">Hydrolase</keyword>
<dbReference type="InterPro" id="IPR038765">
    <property type="entry name" value="Papain-like_cys_pep_sf"/>
</dbReference>
<dbReference type="GO" id="GO:0006508">
    <property type="term" value="P:proteolysis"/>
    <property type="evidence" value="ECO:0007669"/>
    <property type="project" value="UniProtKB-KW"/>
</dbReference>
<evidence type="ECO:0000256" key="6">
    <source>
        <dbReference type="ARBA" id="ARBA00023157"/>
    </source>
</evidence>
<dbReference type="FunFam" id="3.90.70.10:FF:000023">
    <property type="entry name" value="Senescence-specific cysteine protease SAG39"/>
    <property type="match status" value="1"/>
</dbReference>
<evidence type="ECO:0000256" key="4">
    <source>
        <dbReference type="ARBA" id="ARBA00022801"/>
    </source>
</evidence>
<evidence type="ECO:0000259" key="8">
    <source>
        <dbReference type="SMART" id="SM00645"/>
    </source>
</evidence>
<evidence type="ECO:0000313" key="11">
    <source>
        <dbReference type="Proteomes" id="UP000639772"/>
    </source>
</evidence>
<evidence type="ECO:0000256" key="5">
    <source>
        <dbReference type="ARBA" id="ARBA00022807"/>
    </source>
</evidence>
<evidence type="ECO:0000256" key="7">
    <source>
        <dbReference type="SAM" id="MobiDB-lite"/>
    </source>
</evidence>
<protein>
    <submittedName>
        <fullName evidence="10">Uncharacterized protein</fullName>
    </submittedName>
</protein>
<keyword evidence="2" id="KW-0645">Protease</keyword>
<evidence type="ECO:0000313" key="10">
    <source>
        <dbReference type="EMBL" id="KAG0501548.1"/>
    </source>
</evidence>
<dbReference type="CDD" id="cd02248">
    <property type="entry name" value="Peptidase_C1A"/>
    <property type="match status" value="1"/>
</dbReference>
<dbReference type="InterPro" id="IPR039417">
    <property type="entry name" value="Peptidase_C1A_papain-like"/>
</dbReference>
<evidence type="ECO:0000259" key="9">
    <source>
        <dbReference type="SMART" id="SM00848"/>
    </source>
</evidence>
<dbReference type="InterPro" id="IPR000169">
    <property type="entry name" value="Pept_cys_AS"/>
</dbReference>
<gene>
    <name evidence="10" type="ORF">HPP92_001620</name>
</gene>
<dbReference type="Gene3D" id="3.90.70.10">
    <property type="entry name" value="Cysteine proteinases"/>
    <property type="match status" value="1"/>
</dbReference>
<feature type="domain" description="Cathepsin propeptide inhibitor" evidence="9">
    <location>
        <begin position="164"/>
        <end position="220"/>
    </location>
</feature>
<comment type="similarity">
    <text evidence="1">Belongs to the peptidase C1 family.</text>
</comment>
<comment type="caution">
    <text evidence="10">The sequence shown here is derived from an EMBL/GenBank/DDBJ whole genome shotgun (WGS) entry which is preliminary data.</text>
</comment>
<dbReference type="EMBL" id="JADCNM010000001">
    <property type="protein sequence ID" value="KAG0501548.1"/>
    <property type="molecule type" value="Genomic_DNA"/>
</dbReference>
<keyword evidence="5" id="KW-0788">Thiol protease</keyword>
<dbReference type="SUPFAM" id="SSF54001">
    <property type="entry name" value="Cysteine proteinases"/>
    <property type="match status" value="1"/>
</dbReference>
<dbReference type="InterPro" id="IPR013201">
    <property type="entry name" value="Prot_inhib_I29"/>
</dbReference>
<feature type="domain" description="Peptidase C1A papain C-terminal" evidence="8">
    <location>
        <begin position="249"/>
        <end position="456"/>
    </location>
</feature>
<organism evidence="10 11">
    <name type="scientific">Vanilla planifolia</name>
    <name type="common">Vanilla</name>
    <dbReference type="NCBI Taxonomy" id="51239"/>
    <lineage>
        <taxon>Eukaryota</taxon>
        <taxon>Viridiplantae</taxon>
        <taxon>Streptophyta</taxon>
        <taxon>Embryophyta</taxon>
        <taxon>Tracheophyta</taxon>
        <taxon>Spermatophyta</taxon>
        <taxon>Magnoliopsida</taxon>
        <taxon>Liliopsida</taxon>
        <taxon>Asparagales</taxon>
        <taxon>Orchidaceae</taxon>
        <taxon>Vanilloideae</taxon>
        <taxon>Vanilleae</taxon>
        <taxon>Vanilla</taxon>
    </lineage>
</organism>
<accession>A0A835VLQ4</accession>
<sequence>MGWELRLLQTCLVMPIQTVLMSHANGHISDGLKLDTPTVREVSTRRGSYNGGGRNSARRSLSAVHGQESNRRVWARHSSRSRSEVEVTNQSPAGVLVVAIVGSFDDALLRDVWRRKWCIPEPSLGSINMASIMRSIGCLLLILASAASASRILPDKALSMEERHERWMAQYGRVYADAAEKARRFEIFKTNMEFIDSFNSEKHKFWLGPNRFTDLTTDEFRSQYTGYKRPTSARTAPAGFRHEMATVASADALDWRTKGAVTPVKDQGSCGCCWAFSAVAATEGINEIKNGKLISLSEQELVDCDVGGQQQGCNGGDMDDAFQFIINNGGLDSEANYPYTGTSGSCNYNKESIHVVQISGYENVPSNSEAALLQAVSAQPVSVAIDAGGDAFKNYDGGVFTGPCGTNLDHAVAVVGYGAESDGTKYWLVKNSWGTTWGAGLYKDAEGCRCGAGFVWHRHAGFLSYNQLILRHAPPTYYPASPVS</sequence>
<evidence type="ECO:0000256" key="3">
    <source>
        <dbReference type="ARBA" id="ARBA00022729"/>
    </source>
</evidence>
<keyword evidence="6" id="KW-1015">Disulfide bond</keyword>
<dbReference type="PRINTS" id="PR00705">
    <property type="entry name" value="PAPAIN"/>
</dbReference>
<dbReference type="PROSITE" id="PS00639">
    <property type="entry name" value="THIOL_PROTEASE_HIS"/>
    <property type="match status" value="1"/>
</dbReference>
<keyword evidence="3" id="KW-0732">Signal</keyword>